<reference evidence="3" key="1">
    <citation type="submission" date="2023-06" db="EMBL/GenBank/DDBJ databases">
        <title>Genomic of Agaribacillus aureum.</title>
        <authorList>
            <person name="Wang G."/>
        </authorList>
    </citation>
    <scope>NUCLEOTIDE SEQUENCE</scope>
    <source>
        <strain evidence="3">BMA12</strain>
    </source>
</reference>
<evidence type="ECO:0000313" key="3">
    <source>
        <dbReference type="EMBL" id="MDN5216676.1"/>
    </source>
</evidence>
<dbReference type="Proteomes" id="UP001172083">
    <property type="component" value="Unassembled WGS sequence"/>
</dbReference>
<dbReference type="Gene3D" id="1.25.40.10">
    <property type="entry name" value="Tetratricopeptide repeat domain"/>
    <property type="match status" value="1"/>
</dbReference>
<dbReference type="InterPro" id="IPR013325">
    <property type="entry name" value="RNA_pol_sigma_r2"/>
</dbReference>
<dbReference type="NCBIfam" id="TIGR02937">
    <property type="entry name" value="sigma70-ECF"/>
    <property type="match status" value="1"/>
</dbReference>
<dbReference type="InterPro" id="IPR014284">
    <property type="entry name" value="RNA_pol_sigma-70_dom"/>
</dbReference>
<comment type="caution">
    <text evidence="3">The sequence shown here is derived from an EMBL/GenBank/DDBJ whole genome shotgun (WGS) entry which is preliminary data.</text>
</comment>
<accession>A0ABT8LHK4</accession>
<evidence type="ECO:0000259" key="2">
    <source>
        <dbReference type="Pfam" id="PF20239"/>
    </source>
</evidence>
<organism evidence="3 4">
    <name type="scientific">Agaribacillus aureus</name>
    <dbReference type="NCBI Taxonomy" id="3051825"/>
    <lineage>
        <taxon>Bacteria</taxon>
        <taxon>Pseudomonadati</taxon>
        <taxon>Bacteroidota</taxon>
        <taxon>Cytophagia</taxon>
        <taxon>Cytophagales</taxon>
        <taxon>Splendidivirgaceae</taxon>
        <taxon>Agaribacillus</taxon>
    </lineage>
</organism>
<dbReference type="PANTHER" id="PTHR47756">
    <property type="entry name" value="BLL6612 PROTEIN-RELATED"/>
    <property type="match status" value="1"/>
</dbReference>
<evidence type="ECO:0000259" key="1">
    <source>
        <dbReference type="Pfam" id="PF04542"/>
    </source>
</evidence>
<name>A0ABT8LHK4_9BACT</name>
<protein>
    <submittedName>
        <fullName evidence="3">Sigma-70 family RNA polymerase sigma factor</fullName>
    </submittedName>
</protein>
<evidence type="ECO:0000313" key="4">
    <source>
        <dbReference type="Proteomes" id="UP001172083"/>
    </source>
</evidence>
<dbReference type="SUPFAM" id="SSF88946">
    <property type="entry name" value="Sigma2 domain of RNA polymerase sigma factors"/>
    <property type="match status" value="1"/>
</dbReference>
<dbReference type="Gene3D" id="1.10.1740.10">
    <property type="match status" value="1"/>
</dbReference>
<dbReference type="InterPro" id="IPR011990">
    <property type="entry name" value="TPR-like_helical_dom_sf"/>
</dbReference>
<dbReference type="InterPro" id="IPR007627">
    <property type="entry name" value="RNA_pol_sigma70_r2"/>
</dbReference>
<dbReference type="SUPFAM" id="SSF48452">
    <property type="entry name" value="TPR-like"/>
    <property type="match status" value="1"/>
</dbReference>
<gene>
    <name evidence="3" type="ORF">QQ020_31695</name>
</gene>
<proteinExistence type="predicted"/>
<feature type="domain" description="DUF6596" evidence="2">
    <location>
        <begin position="178"/>
        <end position="279"/>
    </location>
</feature>
<dbReference type="RefSeq" id="WP_346762014.1">
    <property type="nucleotide sequence ID" value="NZ_JAUJEB010000010.1"/>
</dbReference>
<dbReference type="InterPro" id="IPR046531">
    <property type="entry name" value="DUF6596"/>
</dbReference>
<keyword evidence="4" id="KW-1185">Reference proteome</keyword>
<sequence>MEYKIDIVFKKEYTRLIAVLVKKFGSQHIDLIEDAVQEAFFKALKLWPAKKPDNPSAWIMLVTKNHLLDQFKKADTRLKKDLSEAQIKQDVDWEMPAESEIVDSQLRMIFACCHPDIKPVDQLMLSLKFLCGFGNEQISRALLKKPEAIAKALTRAKQKFRSKVKDFSIPGTEELKPRLSNVLKVIYLQFNEGYKLSSGDQLVNKDLCWDAIKLAELIASNPHFDTSKINALLALMYFQASRFHTRLDENNRLLTLEHQDRSQWNQKFILQGNIYLGRAVQEGRVSRYHFEAAIASYHATAKSFKETNWDAILGLYDLLIANSNNPVYLLNRIIAFGQINSPEATLALVGQHERKLPDNHIIKVFIGGLYEQLNDRPKARESYTQALKKVQNELEKQFILAKLQRL</sequence>
<dbReference type="EMBL" id="JAUJEB010000010">
    <property type="protein sequence ID" value="MDN5216676.1"/>
    <property type="molecule type" value="Genomic_DNA"/>
</dbReference>
<dbReference type="SUPFAM" id="SSF88659">
    <property type="entry name" value="Sigma3 and sigma4 domains of RNA polymerase sigma factors"/>
    <property type="match status" value="1"/>
</dbReference>
<dbReference type="PANTHER" id="PTHR47756:SF2">
    <property type="entry name" value="BLL6612 PROTEIN"/>
    <property type="match status" value="1"/>
</dbReference>
<feature type="domain" description="RNA polymerase sigma-70 region 2" evidence="1">
    <location>
        <begin position="12"/>
        <end position="75"/>
    </location>
</feature>
<dbReference type="InterPro" id="IPR013324">
    <property type="entry name" value="RNA_pol_sigma_r3/r4-like"/>
</dbReference>
<dbReference type="Pfam" id="PF04542">
    <property type="entry name" value="Sigma70_r2"/>
    <property type="match status" value="1"/>
</dbReference>
<dbReference type="Pfam" id="PF20239">
    <property type="entry name" value="DUF6596"/>
    <property type="match status" value="1"/>
</dbReference>